<dbReference type="PANTHER" id="PTHR28286:SF1">
    <property type="entry name" value="30 KDA HEAT SHOCK PROTEIN-RELATED"/>
    <property type="match status" value="1"/>
</dbReference>
<dbReference type="Pfam" id="PF01036">
    <property type="entry name" value="Bac_rhodopsin"/>
    <property type="match status" value="1"/>
</dbReference>
<dbReference type="InterPro" id="IPR043476">
    <property type="entry name" value="Yro2-like_7TM"/>
</dbReference>
<organism evidence="8">
    <name type="scientific">Zygosaccharomyces bailii</name>
    <dbReference type="NCBI Taxonomy" id="4954"/>
    <lineage>
        <taxon>Eukaryota</taxon>
        <taxon>Fungi</taxon>
        <taxon>Dikarya</taxon>
        <taxon>Ascomycota</taxon>
        <taxon>Saccharomycotina</taxon>
        <taxon>Saccharomycetes</taxon>
        <taxon>Saccharomycetales</taxon>
        <taxon>Saccharomycetaceae</taxon>
        <taxon>Zygosaccharomyces</taxon>
    </lineage>
</organism>
<evidence type="ECO:0000256" key="6">
    <source>
        <dbReference type="SAM" id="MobiDB-lite"/>
    </source>
</evidence>
<feature type="transmembrane region" description="Helical" evidence="7">
    <location>
        <begin position="35"/>
        <end position="56"/>
    </location>
</feature>
<dbReference type="FunFam" id="1.20.1070.10:FF:000160">
    <property type="entry name" value="Related to Opsin-1"/>
    <property type="match status" value="1"/>
</dbReference>
<dbReference type="PANTHER" id="PTHR28286">
    <property type="match status" value="1"/>
</dbReference>
<feature type="compositionally biased region" description="Low complexity" evidence="6">
    <location>
        <begin position="281"/>
        <end position="292"/>
    </location>
</feature>
<feature type="transmembrane region" description="Helical" evidence="7">
    <location>
        <begin position="168"/>
        <end position="186"/>
    </location>
</feature>
<feature type="transmembrane region" description="Helical" evidence="7">
    <location>
        <begin position="142"/>
        <end position="162"/>
    </location>
</feature>
<dbReference type="GO" id="GO:0005783">
    <property type="term" value="C:endoplasmic reticulum"/>
    <property type="evidence" value="ECO:0007669"/>
    <property type="project" value="TreeGrafter"/>
</dbReference>
<feature type="transmembrane region" description="Helical" evidence="7">
    <location>
        <begin position="237"/>
        <end position="259"/>
    </location>
</feature>
<sequence length="353" mass="39474">MSEFVDLYKRGGNQAIVINKPYNTDIHITDRGSDWLWSAMCVFIALAMICVFFMFRKPATERLFYYTAFAPLVFMALDYFTLASNLGWIPVKVKYNHARTASEHGHHGTRQVFYARYIGWFMSWPWPIVQASLLGNTPMWQIAFNVGLANTYVVGMLIAAVVHTTYKWGYYVFAIAAGIITCISVMTTTRNLSKNIGPDVLANFQRYFFVVMLMWFIYPLCFGLSEGGNVLQPDSEAVFYGVLDVIYLGILPLLFVPFASHIGIERLGLNYTVNHYGQAPTGAQGGAQHAAPTPRPPAPTPAKKAPAAGTKKKTKKVKRVKKVTKKKHAPSEEEHSSEKVSEPLEEESAGYSS</sequence>
<protein>
    <submittedName>
        <fullName evidence="8">Mrh1-like protein</fullName>
    </submittedName>
</protein>
<reference evidence="8" key="1">
    <citation type="journal article" date="2017" name="BMC Genomics">
        <title>The Zygosaccharomyces bailii transcription factor Haa1 is required for acetic acid and copper stress responses suggesting subfunctionalization of the ancestral bifunctional protein Haa1/Cup2.</title>
        <authorList>
            <person name="Palma M."/>
            <person name="Dias P.J."/>
            <person name="Roque F.C."/>
            <person name="Luzia L."/>
            <person name="Guerreiro J.F."/>
            <person name="Sa-Correia I."/>
        </authorList>
    </citation>
    <scope>NUCLEOTIDE SEQUENCE</scope>
    <source>
        <strain evidence="8">IST302</strain>
    </source>
</reference>
<dbReference type="SMART" id="SM01021">
    <property type="entry name" value="Bac_rhodopsin"/>
    <property type="match status" value="1"/>
</dbReference>
<dbReference type="GO" id="GO:0005886">
    <property type="term" value="C:plasma membrane"/>
    <property type="evidence" value="ECO:0007669"/>
    <property type="project" value="TreeGrafter"/>
</dbReference>
<evidence type="ECO:0000256" key="4">
    <source>
        <dbReference type="ARBA" id="ARBA00022989"/>
    </source>
</evidence>
<name>A0A1Q1NHY4_ZYGBA</name>
<comment type="subcellular location">
    <subcellularLocation>
        <location evidence="1">Membrane</location>
        <topology evidence="1">Multi-pass membrane protein</topology>
    </subcellularLocation>
</comment>
<feature type="transmembrane region" description="Helical" evidence="7">
    <location>
        <begin position="207"/>
        <end position="225"/>
    </location>
</feature>
<evidence type="ECO:0000256" key="1">
    <source>
        <dbReference type="ARBA" id="ARBA00004141"/>
    </source>
</evidence>
<dbReference type="AlphaFoldDB" id="A0A1Q1NHY4"/>
<comment type="similarity">
    <text evidence="2">Belongs to the archaeal/bacterial/fungal opsin family.</text>
</comment>
<keyword evidence="3 7" id="KW-0812">Transmembrane</keyword>
<proteinExistence type="inferred from homology"/>
<evidence type="ECO:0000256" key="7">
    <source>
        <dbReference type="SAM" id="Phobius"/>
    </source>
</evidence>
<feature type="compositionally biased region" description="Acidic residues" evidence="6">
    <location>
        <begin position="343"/>
        <end position="353"/>
    </location>
</feature>
<dbReference type="EMBL" id="KX656030">
    <property type="protein sequence ID" value="AQM55802.1"/>
    <property type="molecule type" value="Genomic_DNA"/>
</dbReference>
<keyword evidence="5 7" id="KW-0472">Membrane</keyword>
<evidence type="ECO:0000256" key="3">
    <source>
        <dbReference type="ARBA" id="ARBA00022692"/>
    </source>
</evidence>
<keyword evidence="4 7" id="KW-1133">Transmembrane helix</keyword>
<dbReference type="InterPro" id="IPR001425">
    <property type="entry name" value="Arc/bac/fun_rhodopsins"/>
</dbReference>
<feature type="compositionally biased region" description="Basic residues" evidence="6">
    <location>
        <begin position="310"/>
        <end position="328"/>
    </location>
</feature>
<evidence type="ECO:0000313" key="8">
    <source>
        <dbReference type="EMBL" id="AQM55802.1"/>
    </source>
</evidence>
<dbReference type="CDD" id="cd15239">
    <property type="entry name" value="7tm_YRO2_fungal-like"/>
    <property type="match status" value="1"/>
</dbReference>
<feature type="region of interest" description="Disordered" evidence="6">
    <location>
        <begin position="281"/>
        <end position="353"/>
    </location>
</feature>
<evidence type="ECO:0000256" key="2">
    <source>
        <dbReference type="ARBA" id="ARBA00008130"/>
    </source>
</evidence>
<feature type="compositionally biased region" description="Basic and acidic residues" evidence="6">
    <location>
        <begin position="329"/>
        <end position="342"/>
    </location>
</feature>
<dbReference type="Gene3D" id="1.20.1070.10">
    <property type="entry name" value="Rhodopsin 7-helix transmembrane proteins"/>
    <property type="match status" value="1"/>
</dbReference>
<evidence type="ECO:0000256" key="5">
    <source>
        <dbReference type="ARBA" id="ARBA00023136"/>
    </source>
</evidence>
<feature type="transmembrane region" description="Helical" evidence="7">
    <location>
        <begin position="63"/>
        <end position="82"/>
    </location>
</feature>
<accession>A0A1Q1NHY4</accession>
<dbReference type="SUPFAM" id="SSF81321">
    <property type="entry name" value="Family A G protein-coupled receptor-like"/>
    <property type="match status" value="1"/>
</dbReference>
<feature type="transmembrane region" description="Helical" evidence="7">
    <location>
        <begin position="117"/>
        <end position="135"/>
    </location>
</feature>